<evidence type="ECO:0000313" key="2">
    <source>
        <dbReference type="Proteomes" id="UP001178461"/>
    </source>
</evidence>
<sequence>MVSPESPFCLAEVLLSEDLPVCENCYAHARGEGLVLWWPHLSQVFSKTSITEKAGQPSMPEKGRLTWTNSAVSRQQRYLEWFQKTSEEPCWIRPKAHLLQHPIFAAANHVPTESLQAEGKRNRNLAGKSREICTVRRVICRFPMAHVTYLFVMSGL</sequence>
<gene>
    <name evidence="1" type="ORF">PODLI_1B011471</name>
</gene>
<organism evidence="1 2">
    <name type="scientific">Podarcis lilfordi</name>
    <name type="common">Lilford's wall lizard</name>
    <dbReference type="NCBI Taxonomy" id="74358"/>
    <lineage>
        <taxon>Eukaryota</taxon>
        <taxon>Metazoa</taxon>
        <taxon>Chordata</taxon>
        <taxon>Craniata</taxon>
        <taxon>Vertebrata</taxon>
        <taxon>Euteleostomi</taxon>
        <taxon>Lepidosauria</taxon>
        <taxon>Squamata</taxon>
        <taxon>Bifurcata</taxon>
        <taxon>Unidentata</taxon>
        <taxon>Episquamata</taxon>
        <taxon>Laterata</taxon>
        <taxon>Lacertibaenia</taxon>
        <taxon>Lacertidae</taxon>
        <taxon>Podarcis</taxon>
    </lineage>
</organism>
<name>A0AA35P998_9SAUR</name>
<dbReference type="AlphaFoldDB" id="A0AA35P998"/>
<evidence type="ECO:0000313" key="1">
    <source>
        <dbReference type="EMBL" id="CAI5776377.1"/>
    </source>
</evidence>
<dbReference type="Proteomes" id="UP001178461">
    <property type="component" value="Chromosome 6"/>
</dbReference>
<accession>A0AA35P998</accession>
<reference evidence="1" key="1">
    <citation type="submission" date="2022-12" db="EMBL/GenBank/DDBJ databases">
        <authorList>
            <person name="Alioto T."/>
            <person name="Alioto T."/>
            <person name="Gomez Garrido J."/>
        </authorList>
    </citation>
    <scope>NUCLEOTIDE SEQUENCE</scope>
</reference>
<proteinExistence type="predicted"/>
<dbReference type="EMBL" id="OX395131">
    <property type="protein sequence ID" value="CAI5776377.1"/>
    <property type="molecule type" value="Genomic_DNA"/>
</dbReference>
<keyword evidence="2" id="KW-1185">Reference proteome</keyword>
<protein>
    <submittedName>
        <fullName evidence="1">Uncharacterized protein</fullName>
    </submittedName>
</protein>